<keyword evidence="2" id="KW-0378">Hydrolase</keyword>
<evidence type="ECO:0000313" key="2">
    <source>
        <dbReference type="EMBL" id="OAX34652.1"/>
    </source>
</evidence>
<dbReference type="GO" id="GO:0016787">
    <property type="term" value="F:hydrolase activity"/>
    <property type="evidence" value="ECO:0007669"/>
    <property type="project" value="UniProtKB-KW"/>
</dbReference>
<organism evidence="2 3">
    <name type="scientific">Rhizopogon vinicolor AM-OR11-026</name>
    <dbReference type="NCBI Taxonomy" id="1314800"/>
    <lineage>
        <taxon>Eukaryota</taxon>
        <taxon>Fungi</taxon>
        <taxon>Dikarya</taxon>
        <taxon>Basidiomycota</taxon>
        <taxon>Agaricomycotina</taxon>
        <taxon>Agaricomycetes</taxon>
        <taxon>Agaricomycetidae</taxon>
        <taxon>Boletales</taxon>
        <taxon>Suillineae</taxon>
        <taxon>Rhizopogonaceae</taxon>
        <taxon>Rhizopogon</taxon>
    </lineage>
</organism>
<gene>
    <name evidence="2" type="ORF">K503DRAFT_868784</name>
</gene>
<dbReference type="Proteomes" id="UP000092154">
    <property type="component" value="Unassembled WGS sequence"/>
</dbReference>
<dbReference type="SUPFAM" id="SSF53474">
    <property type="entry name" value="alpha/beta-Hydrolases"/>
    <property type="match status" value="1"/>
</dbReference>
<dbReference type="Pfam" id="PF12697">
    <property type="entry name" value="Abhydrolase_6"/>
    <property type="match status" value="1"/>
</dbReference>
<evidence type="ECO:0000313" key="3">
    <source>
        <dbReference type="Proteomes" id="UP000092154"/>
    </source>
</evidence>
<name>A0A1B7MPW4_9AGAM</name>
<accession>A0A1B7MPW4</accession>
<dbReference type="InParanoid" id="A0A1B7MPW4"/>
<dbReference type="InterPro" id="IPR000073">
    <property type="entry name" value="AB_hydrolase_1"/>
</dbReference>
<sequence length="340" mass="38233">MAQRLFVDTQIFETPQCVQGTPLRMLANRYTISPSGADSINGVTILLAHASGTHKEHWEPTVEALFRLQTDSERIREAWAVEWMTHGDSAALNAELYQKGDTGTSAGDWGEAIAAFVKTHLSSHRIVAIGHSAGCSSIMYSTKYFSGLPRVPYEAFILVESPMIDRQVYQDNLEDRERQIAMLTKVLSARRNQWDSRVAAYEWFAKRFPWKAWDDRVLRIFINQGLCPVDASSSTGPVTTKCHKKHEAANYSDIESTFQATEQIKKICQDVPIHFIFAEKDDLVPRYSQDSVVDPSKGRHAASITRVPGAVHLIVQQKPDALAEILFKFVFSKHVSPARL</sequence>
<dbReference type="InterPro" id="IPR029058">
    <property type="entry name" value="AB_hydrolase_fold"/>
</dbReference>
<feature type="domain" description="AB hydrolase-1" evidence="1">
    <location>
        <begin position="45"/>
        <end position="324"/>
    </location>
</feature>
<proteinExistence type="predicted"/>
<dbReference type="EMBL" id="KV448584">
    <property type="protein sequence ID" value="OAX34652.1"/>
    <property type="molecule type" value="Genomic_DNA"/>
</dbReference>
<dbReference type="OrthoDB" id="94039at2759"/>
<protein>
    <submittedName>
        <fullName evidence="2">Alpha/beta-hydrolase</fullName>
    </submittedName>
</protein>
<dbReference type="AlphaFoldDB" id="A0A1B7MPW4"/>
<reference evidence="2 3" key="1">
    <citation type="submission" date="2016-06" db="EMBL/GenBank/DDBJ databases">
        <title>Comparative genomics of the ectomycorrhizal sister species Rhizopogon vinicolor and Rhizopogon vesiculosus (Basidiomycota: Boletales) reveals a divergence of the mating type B locus.</title>
        <authorList>
            <consortium name="DOE Joint Genome Institute"/>
            <person name="Mujic A.B."/>
            <person name="Kuo A."/>
            <person name="Tritt A."/>
            <person name="Lipzen A."/>
            <person name="Chen C."/>
            <person name="Johnson J."/>
            <person name="Sharma A."/>
            <person name="Barry K."/>
            <person name="Grigoriev I.V."/>
            <person name="Spatafora J.W."/>
        </authorList>
    </citation>
    <scope>NUCLEOTIDE SEQUENCE [LARGE SCALE GENOMIC DNA]</scope>
    <source>
        <strain evidence="2 3">AM-OR11-026</strain>
    </source>
</reference>
<evidence type="ECO:0000259" key="1">
    <source>
        <dbReference type="Pfam" id="PF12697"/>
    </source>
</evidence>
<dbReference type="Gene3D" id="3.40.50.1820">
    <property type="entry name" value="alpha/beta hydrolase"/>
    <property type="match status" value="1"/>
</dbReference>
<dbReference type="STRING" id="1314800.A0A1B7MPW4"/>
<keyword evidence="3" id="KW-1185">Reference proteome</keyword>